<proteinExistence type="predicted"/>
<reference evidence="2" key="1">
    <citation type="submission" date="2020-09" db="EMBL/GenBank/DDBJ databases">
        <authorList>
            <person name="Kikuchi T."/>
        </authorList>
    </citation>
    <scope>NUCLEOTIDE SEQUENCE</scope>
    <source>
        <strain evidence="2">SH1</strain>
    </source>
</reference>
<accession>A0A811KRB1</accession>
<keyword evidence="3" id="KW-1185">Reference proteome</keyword>
<evidence type="ECO:0000259" key="1">
    <source>
        <dbReference type="Pfam" id="PF19040"/>
    </source>
</evidence>
<sequence>MLYGTFFTTQMYVIQSTPHVETTNSQIVAWTDPKYLDFIEQVYNKRGQSLGYTVPELSRLNLEMIYFSEIYFPQCRKDSAMKYMNLKWYHYFFYGCSIDGLGTKEVVVIGNSMARDIFSGFQQLWRHTYKRLTIAANPTEAVFYTENAAVGNKYLNLLKAWDRPIDIIIVQQAHFEIPKEYVDTKMQQAASVFYHELGKLVKEVVMIGTPEIWSTTIVQILFKIVENQEDYNKPSVDYAPYIAHNAKMRRIVENVPCEKCVTVDFCRSICSKLTNKCRIILPNGIIVFRDYIHTTLVGGFMYAQEFIDVYNNKFVA</sequence>
<dbReference type="OrthoDB" id="92766at2759"/>
<dbReference type="InterPro" id="IPR043968">
    <property type="entry name" value="SGNH"/>
</dbReference>
<evidence type="ECO:0000313" key="3">
    <source>
        <dbReference type="Proteomes" id="UP000614601"/>
    </source>
</evidence>
<gene>
    <name evidence="2" type="ORF">BOKJ2_LOCUS7515</name>
</gene>
<dbReference type="Proteomes" id="UP000614601">
    <property type="component" value="Unassembled WGS sequence"/>
</dbReference>
<dbReference type="EMBL" id="CAJFCW020000004">
    <property type="protein sequence ID" value="CAG9109948.1"/>
    <property type="molecule type" value="Genomic_DNA"/>
</dbReference>
<feature type="domain" description="SGNH" evidence="1">
    <location>
        <begin position="94"/>
        <end position="306"/>
    </location>
</feature>
<dbReference type="Pfam" id="PF19040">
    <property type="entry name" value="SGNH"/>
    <property type="match status" value="1"/>
</dbReference>
<dbReference type="EMBL" id="CAJFDH010000004">
    <property type="protein sequence ID" value="CAD5218305.1"/>
    <property type="molecule type" value="Genomic_DNA"/>
</dbReference>
<protein>
    <recommendedName>
        <fullName evidence="1">SGNH domain-containing protein</fullName>
    </recommendedName>
</protein>
<evidence type="ECO:0000313" key="2">
    <source>
        <dbReference type="EMBL" id="CAD5218305.1"/>
    </source>
</evidence>
<comment type="caution">
    <text evidence="2">The sequence shown here is derived from an EMBL/GenBank/DDBJ whole genome shotgun (WGS) entry which is preliminary data.</text>
</comment>
<dbReference type="Proteomes" id="UP000783686">
    <property type="component" value="Unassembled WGS sequence"/>
</dbReference>
<dbReference type="AlphaFoldDB" id="A0A811KRB1"/>
<name>A0A811KRB1_9BILA</name>
<organism evidence="2 3">
    <name type="scientific">Bursaphelenchus okinawaensis</name>
    <dbReference type="NCBI Taxonomy" id="465554"/>
    <lineage>
        <taxon>Eukaryota</taxon>
        <taxon>Metazoa</taxon>
        <taxon>Ecdysozoa</taxon>
        <taxon>Nematoda</taxon>
        <taxon>Chromadorea</taxon>
        <taxon>Rhabditida</taxon>
        <taxon>Tylenchina</taxon>
        <taxon>Tylenchomorpha</taxon>
        <taxon>Aphelenchoidea</taxon>
        <taxon>Aphelenchoididae</taxon>
        <taxon>Bursaphelenchus</taxon>
    </lineage>
</organism>